<keyword evidence="3" id="KW-0479">Metal-binding</keyword>
<evidence type="ECO:0000313" key="6">
    <source>
        <dbReference type="EMBL" id="GFO86661.1"/>
    </source>
</evidence>
<evidence type="ECO:0000256" key="3">
    <source>
        <dbReference type="ARBA" id="ARBA00022723"/>
    </source>
</evidence>
<dbReference type="Gene3D" id="1.10.150.240">
    <property type="entry name" value="Putative phosphatase, domain 2"/>
    <property type="match status" value="1"/>
</dbReference>
<dbReference type="CDD" id="cd07505">
    <property type="entry name" value="HAD_BPGM-like"/>
    <property type="match status" value="1"/>
</dbReference>
<evidence type="ECO:0000256" key="5">
    <source>
        <dbReference type="ARBA" id="ARBA00023277"/>
    </source>
</evidence>
<dbReference type="EMBL" id="BLYI01000070">
    <property type="protein sequence ID" value="GFO86661.1"/>
    <property type="molecule type" value="Genomic_DNA"/>
</dbReference>
<dbReference type="SFLD" id="SFLDS00003">
    <property type="entry name" value="Haloacid_Dehalogenase"/>
    <property type="match status" value="1"/>
</dbReference>
<comment type="similarity">
    <text evidence="2">Belongs to the HAD-like hydrolase superfamily. CbbY/CbbZ/Gph/YieH family.</text>
</comment>
<evidence type="ECO:0000256" key="1">
    <source>
        <dbReference type="ARBA" id="ARBA00001946"/>
    </source>
</evidence>
<accession>A0A916VEE1</accession>
<dbReference type="Pfam" id="PF00702">
    <property type="entry name" value="Hydrolase"/>
    <property type="match status" value="1"/>
</dbReference>
<gene>
    <name evidence="6" type="ORF">ANBU17_30080</name>
</gene>
<reference evidence="6" key="1">
    <citation type="submission" date="2020-06" db="EMBL/GenBank/DDBJ databases">
        <title>Characterization of fructooligosaccharide metabolism and fructooligosaccharide-degrading enzymes in human commensal butyrate producers.</title>
        <authorList>
            <person name="Tanno H."/>
            <person name="Fujii T."/>
            <person name="Hirano K."/>
            <person name="Maeno S."/>
            <person name="Tonozuka T."/>
            <person name="Sakamoto M."/>
            <person name="Ohkuma M."/>
            <person name="Tochio T."/>
            <person name="Endo A."/>
        </authorList>
    </citation>
    <scope>NUCLEOTIDE SEQUENCE</scope>
    <source>
        <strain evidence="6">JCM 17466</strain>
    </source>
</reference>
<dbReference type="InterPro" id="IPR023214">
    <property type="entry name" value="HAD_sf"/>
</dbReference>
<dbReference type="GO" id="GO:0003824">
    <property type="term" value="F:catalytic activity"/>
    <property type="evidence" value="ECO:0007669"/>
    <property type="project" value="UniProtKB-ARBA"/>
</dbReference>
<dbReference type="SFLD" id="SFLDG01129">
    <property type="entry name" value="C1.5:_HAD__Beta-PGM__Phosphata"/>
    <property type="match status" value="1"/>
</dbReference>
<evidence type="ECO:0000256" key="4">
    <source>
        <dbReference type="ARBA" id="ARBA00022842"/>
    </source>
</evidence>
<dbReference type="Gene3D" id="3.40.50.1000">
    <property type="entry name" value="HAD superfamily/HAD-like"/>
    <property type="match status" value="1"/>
</dbReference>
<dbReference type="InterPro" id="IPR006439">
    <property type="entry name" value="HAD-SF_hydro_IA"/>
</dbReference>
<comment type="caution">
    <text evidence="6">The sequence shown here is derived from an EMBL/GenBank/DDBJ whole genome shotgun (WGS) entry which is preliminary data.</text>
</comment>
<dbReference type="RefSeq" id="WP_201312307.1">
    <property type="nucleotide sequence ID" value="NZ_BLYI01000070.1"/>
</dbReference>
<dbReference type="PANTHER" id="PTHR46193:SF18">
    <property type="entry name" value="HEXITOL PHOSPHATASE B"/>
    <property type="match status" value="1"/>
</dbReference>
<dbReference type="AlphaFoldDB" id="A0A916VEE1"/>
<dbReference type="SUPFAM" id="SSF56784">
    <property type="entry name" value="HAD-like"/>
    <property type="match status" value="1"/>
</dbReference>
<dbReference type="InterPro" id="IPR036412">
    <property type="entry name" value="HAD-like_sf"/>
</dbReference>
<dbReference type="PANTHER" id="PTHR46193">
    <property type="entry name" value="6-PHOSPHOGLUCONATE PHOSPHATASE"/>
    <property type="match status" value="1"/>
</dbReference>
<sequence length="226" mass="26363">MLGVIFDFNGTMFFDEDFQEISWKNYIRQKTGHDISHEEFQHCIHGRNSADSLEYFLGHPVSRDLMDAFEEEKEAIYRNLCLKSKDFKLADGLTDFLDLLKEHKIPMTIATASGWNNVKFFFEHLNLDHWFDIRNIVYNDGTIPGKPEPDLYLKAAEKLHTDIHQCVVFEDAFSGIESAKRAGAGKIIQVLSMKHSERYNHADCYISDYQDTENLMRQAELLPWLF</sequence>
<dbReference type="GO" id="GO:0046872">
    <property type="term" value="F:metal ion binding"/>
    <property type="evidence" value="ECO:0007669"/>
    <property type="project" value="UniProtKB-KW"/>
</dbReference>
<comment type="cofactor">
    <cofactor evidence="1">
        <name>Mg(2+)</name>
        <dbReference type="ChEBI" id="CHEBI:18420"/>
    </cofactor>
</comment>
<organism evidence="6 7">
    <name type="scientific">Anaerostipes butyraticus</name>
    <dbReference type="NCBI Taxonomy" id="645466"/>
    <lineage>
        <taxon>Bacteria</taxon>
        <taxon>Bacillati</taxon>
        <taxon>Bacillota</taxon>
        <taxon>Clostridia</taxon>
        <taxon>Lachnospirales</taxon>
        <taxon>Lachnospiraceae</taxon>
        <taxon>Anaerostipes</taxon>
    </lineage>
</organism>
<keyword evidence="5" id="KW-0119">Carbohydrate metabolism</keyword>
<dbReference type="InterPro" id="IPR051600">
    <property type="entry name" value="Beta-PGM-like"/>
</dbReference>
<dbReference type="NCBIfam" id="TIGR01509">
    <property type="entry name" value="HAD-SF-IA-v3"/>
    <property type="match status" value="1"/>
</dbReference>
<keyword evidence="4" id="KW-0460">Magnesium</keyword>
<proteinExistence type="inferred from homology"/>
<evidence type="ECO:0000313" key="7">
    <source>
        <dbReference type="Proteomes" id="UP000613208"/>
    </source>
</evidence>
<evidence type="ECO:0000256" key="2">
    <source>
        <dbReference type="ARBA" id="ARBA00006171"/>
    </source>
</evidence>
<keyword evidence="7" id="KW-1185">Reference proteome</keyword>
<dbReference type="Proteomes" id="UP000613208">
    <property type="component" value="Unassembled WGS sequence"/>
</dbReference>
<name>A0A916VEE1_9FIRM</name>
<dbReference type="InterPro" id="IPR023198">
    <property type="entry name" value="PGP-like_dom2"/>
</dbReference>
<protein>
    <submittedName>
        <fullName evidence="6">Haloacid dehalogenase</fullName>
    </submittedName>
</protein>